<dbReference type="EMBL" id="BFEA01000092">
    <property type="protein sequence ID" value="GBG67808.1"/>
    <property type="molecule type" value="Genomic_DNA"/>
</dbReference>
<feature type="coiled-coil region" evidence="1">
    <location>
        <begin position="281"/>
        <end position="315"/>
    </location>
</feature>
<keyword evidence="1" id="KW-0175">Coiled coil</keyword>
<evidence type="ECO:0000256" key="1">
    <source>
        <dbReference type="SAM" id="Coils"/>
    </source>
</evidence>
<accession>A0A388KCM2</accession>
<sequence>MLANRNQPKYRTLKVEGPPRAEFSKAAPVWRGGVKLNRLGWIKDLIQFSETNPIFVADRRFSEFFHTPDGLWHHTVFPSVQPRRREDVLMLEKSLAAIIRHIVDARFPVDLSWLRKMDAMPNAVAAKGHLGKGGSGEKVAAGVHELELPTENIGSEEVERMSKGRPLGDKGRNQAVEDCQGNDAAGENACGAQKGGGMQIIHEEVAGQDILRKSSDSHLEQIETAWKSTAHALAAIIAYQAAFFEILRQVEFACKERAHLLGAVWEHHFLLLELLYQIQNQEDVQRVERDMEKQKKIMEEEKRVLERDLLELKDMQLSLQADLASECLKSDYERKSLALKFVREEKKVEKEKACNKKMQFEVEAAMHKSENYY</sequence>
<dbReference type="OrthoDB" id="512970at2759"/>
<protein>
    <submittedName>
        <fullName evidence="2">Uncharacterized protein</fullName>
    </submittedName>
</protein>
<gene>
    <name evidence="2" type="ORF">CBR_g931</name>
</gene>
<keyword evidence="3" id="KW-1185">Reference proteome</keyword>
<dbReference type="Proteomes" id="UP000265515">
    <property type="component" value="Unassembled WGS sequence"/>
</dbReference>
<dbReference type="AlphaFoldDB" id="A0A388KCM2"/>
<evidence type="ECO:0000313" key="3">
    <source>
        <dbReference type="Proteomes" id="UP000265515"/>
    </source>
</evidence>
<name>A0A388KCM2_CHABU</name>
<dbReference type="Gramene" id="GBG67808">
    <property type="protein sequence ID" value="GBG67808"/>
    <property type="gene ID" value="CBR_g931"/>
</dbReference>
<comment type="caution">
    <text evidence="2">The sequence shown here is derived from an EMBL/GenBank/DDBJ whole genome shotgun (WGS) entry which is preliminary data.</text>
</comment>
<reference evidence="2 3" key="1">
    <citation type="journal article" date="2018" name="Cell">
        <title>The Chara Genome: Secondary Complexity and Implications for Plant Terrestrialization.</title>
        <authorList>
            <person name="Nishiyama T."/>
            <person name="Sakayama H."/>
            <person name="Vries J.D."/>
            <person name="Buschmann H."/>
            <person name="Saint-Marcoux D."/>
            <person name="Ullrich K.K."/>
            <person name="Haas F.B."/>
            <person name="Vanderstraeten L."/>
            <person name="Becker D."/>
            <person name="Lang D."/>
            <person name="Vosolsobe S."/>
            <person name="Rombauts S."/>
            <person name="Wilhelmsson P.K.I."/>
            <person name="Janitza P."/>
            <person name="Kern R."/>
            <person name="Heyl A."/>
            <person name="Rumpler F."/>
            <person name="Villalobos L.I.A.C."/>
            <person name="Clay J.M."/>
            <person name="Skokan R."/>
            <person name="Toyoda A."/>
            <person name="Suzuki Y."/>
            <person name="Kagoshima H."/>
            <person name="Schijlen E."/>
            <person name="Tajeshwar N."/>
            <person name="Catarino B."/>
            <person name="Hetherington A.J."/>
            <person name="Saltykova A."/>
            <person name="Bonnot C."/>
            <person name="Breuninger H."/>
            <person name="Symeonidi A."/>
            <person name="Radhakrishnan G.V."/>
            <person name="Van Nieuwerburgh F."/>
            <person name="Deforce D."/>
            <person name="Chang C."/>
            <person name="Karol K.G."/>
            <person name="Hedrich R."/>
            <person name="Ulvskov P."/>
            <person name="Glockner G."/>
            <person name="Delwiche C.F."/>
            <person name="Petrasek J."/>
            <person name="Van de Peer Y."/>
            <person name="Friml J."/>
            <person name="Beilby M."/>
            <person name="Dolan L."/>
            <person name="Kohara Y."/>
            <person name="Sugano S."/>
            <person name="Fujiyama A."/>
            <person name="Delaux P.-M."/>
            <person name="Quint M."/>
            <person name="TheiBen G."/>
            <person name="Hagemann M."/>
            <person name="Harholt J."/>
            <person name="Dunand C."/>
            <person name="Zachgo S."/>
            <person name="Langdale J."/>
            <person name="Maumus F."/>
            <person name="Straeten D.V.D."/>
            <person name="Gould S.B."/>
            <person name="Rensing S.A."/>
        </authorList>
    </citation>
    <scope>NUCLEOTIDE SEQUENCE [LARGE SCALE GENOMIC DNA]</scope>
    <source>
        <strain evidence="2 3">S276</strain>
    </source>
</reference>
<organism evidence="2 3">
    <name type="scientific">Chara braunii</name>
    <name type="common">Braun's stonewort</name>
    <dbReference type="NCBI Taxonomy" id="69332"/>
    <lineage>
        <taxon>Eukaryota</taxon>
        <taxon>Viridiplantae</taxon>
        <taxon>Streptophyta</taxon>
        <taxon>Charophyceae</taxon>
        <taxon>Charales</taxon>
        <taxon>Characeae</taxon>
        <taxon>Chara</taxon>
    </lineage>
</organism>
<evidence type="ECO:0000313" key="2">
    <source>
        <dbReference type="EMBL" id="GBG67808.1"/>
    </source>
</evidence>
<proteinExistence type="predicted"/>